<protein>
    <submittedName>
        <fullName evidence="1">Uncharacterized protein</fullName>
    </submittedName>
</protein>
<accession>A0ABU8FH28</accession>
<name>A0ABU8FH28_9BACI</name>
<dbReference type="RefSeq" id="WP_336472616.1">
    <property type="nucleotide sequence ID" value="NZ_JBAWSX010000006.1"/>
</dbReference>
<gene>
    <name evidence="1" type="ORF">WAZ07_11810</name>
</gene>
<dbReference type="Proteomes" id="UP001372526">
    <property type="component" value="Unassembled WGS sequence"/>
</dbReference>
<evidence type="ECO:0000313" key="2">
    <source>
        <dbReference type="Proteomes" id="UP001372526"/>
    </source>
</evidence>
<keyword evidence="2" id="KW-1185">Reference proteome</keyword>
<sequence>MEEQTKYTFDINGDYKTQFETYVRKKLNRSQTLMWKRWENVQNRNNSKNYPICYYTKSFRTHIPTRCR</sequence>
<reference evidence="1 2" key="1">
    <citation type="submission" date="2024-01" db="EMBL/GenBank/DDBJ databases">
        <title>Seven novel Bacillus-like species.</title>
        <authorList>
            <person name="Liu G."/>
        </authorList>
    </citation>
    <scope>NUCLEOTIDE SEQUENCE [LARGE SCALE GENOMIC DNA]</scope>
    <source>
        <strain evidence="1 2">FJAT-51639</strain>
    </source>
</reference>
<comment type="caution">
    <text evidence="1">The sequence shown here is derived from an EMBL/GenBank/DDBJ whole genome shotgun (WGS) entry which is preliminary data.</text>
</comment>
<evidence type="ECO:0000313" key="1">
    <source>
        <dbReference type="EMBL" id="MEI4802000.1"/>
    </source>
</evidence>
<proteinExistence type="predicted"/>
<dbReference type="EMBL" id="JBAWSX010000006">
    <property type="protein sequence ID" value="MEI4802000.1"/>
    <property type="molecule type" value="Genomic_DNA"/>
</dbReference>
<organism evidence="1 2">
    <name type="scientific">Bacillus bruguierae</name>
    <dbReference type="NCBI Taxonomy" id="3127667"/>
    <lineage>
        <taxon>Bacteria</taxon>
        <taxon>Bacillati</taxon>
        <taxon>Bacillota</taxon>
        <taxon>Bacilli</taxon>
        <taxon>Bacillales</taxon>
        <taxon>Bacillaceae</taxon>
        <taxon>Bacillus</taxon>
    </lineage>
</organism>